<gene>
    <name evidence="1" type="ORF">ACFPOF_20700</name>
</gene>
<protein>
    <recommendedName>
        <fullName evidence="3">Glycosyl hydrolase family 32 N-terminal domain-containing protein</fullName>
    </recommendedName>
</protein>
<proteinExistence type="predicted"/>
<sequence length="363" mass="41106">MQLKDKGWQVGETRLTQFTNDNGVYQDGNVALCRDAEGTLWGLVGHVHLGGITLWRGTCIDDLAKVCEVTYRFRMGRAGEAFHGLAYPDGPRSRGKIWPNGLWIDPDDGRFYCYVHNETAWGAEDTSYTAFGLQEGEPDFRHIGLMISDDQGRSWDFAGWILTSAEPCWTELFRPDGMEGGQSIDRFVLGAGDFCFYPNERDGYFYIYYSQITVDRANEVKGDHIYAARAPMADKGLPGEWRKLYEGSFAEPGNGGRETAVVSSGNVPFVSYNRHLRRYMMTSYRRELWVSGRGACQISFSDDLLSWSEPVPLALDREDLSRPYFTVCNGDREGLIQDTERTFTLLIETNGTDVYRADVRIPD</sequence>
<dbReference type="SUPFAM" id="SSF75005">
    <property type="entry name" value="Arabinanase/levansucrase/invertase"/>
    <property type="match status" value="1"/>
</dbReference>
<name>A0ABW0HY82_9BACL</name>
<dbReference type="RefSeq" id="WP_378136182.1">
    <property type="nucleotide sequence ID" value="NZ_JBHSMI010000029.1"/>
</dbReference>
<keyword evidence="2" id="KW-1185">Reference proteome</keyword>
<dbReference type="EMBL" id="JBHSMI010000029">
    <property type="protein sequence ID" value="MFC5405166.1"/>
    <property type="molecule type" value="Genomic_DNA"/>
</dbReference>
<evidence type="ECO:0000313" key="1">
    <source>
        <dbReference type="EMBL" id="MFC5405166.1"/>
    </source>
</evidence>
<accession>A0ABW0HY82</accession>
<dbReference type="InterPro" id="IPR023296">
    <property type="entry name" value="Glyco_hydro_beta-prop_sf"/>
</dbReference>
<dbReference type="Proteomes" id="UP001596113">
    <property type="component" value="Unassembled WGS sequence"/>
</dbReference>
<organism evidence="1 2">
    <name type="scientific">Cohnella soli</name>
    <dbReference type="NCBI Taxonomy" id="425005"/>
    <lineage>
        <taxon>Bacteria</taxon>
        <taxon>Bacillati</taxon>
        <taxon>Bacillota</taxon>
        <taxon>Bacilli</taxon>
        <taxon>Bacillales</taxon>
        <taxon>Paenibacillaceae</taxon>
        <taxon>Cohnella</taxon>
    </lineage>
</organism>
<evidence type="ECO:0008006" key="3">
    <source>
        <dbReference type="Google" id="ProtNLM"/>
    </source>
</evidence>
<reference evidence="2" key="1">
    <citation type="journal article" date="2019" name="Int. J. Syst. Evol. Microbiol.">
        <title>The Global Catalogue of Microorganisms (GCM) 10K type strain sequencing project: providing services to taxonomists for standard genome sequencing and annotation.</title>
        <authorList>
            <consortium name="The Broad Institute Genomics Platform"/>
            <consortium name="The Broad Institute Genome Sequencing Center for Infectious Disease"/>
            <person name="Wu L."/>
            <person name="Ma J."/>
        </authorList>
    </citation>
    <scope>NUCLEOTIDE SEQUENCE [LARGE SCALE GENOMIC DNA]</scope>
    <source>
        <strain evidence="2">CGMCC 1.18575</strain>
    </source>
</reference>
<comment type="caution">
    <text evidence="1">The sequence shown here is derived from an EMBL/GenBank/DDBJ whole genome shotgun (WGS) entry which is preliminary data.</text>
</comment>
<evidence type="ECO:0000313" key="2">
    <source>
        <dbReference type="Proteomes" id="UP001596113"/>
    </source>
</evidence>